<feature type="compositionally biased region" description="Polar residues" evidence="1">
    <location>
        <begin position="354"/>
        <end position="369"/>
    </location>
</feature>
<name>A0A0C9W0L9_SPHS4</name>
<feature type="region of interest" description="Disordered" evidence="1">
    <location>
        <begin position="295"/>
        <end position="316"/>
    </location>
</feature>
<protein>
    <submittedName>
        <fullName evidence="2">Uncharacterized protein</fullName>
    </submittedName>
</protein>
<evidence type="ECO:0000256" key="1">
    <source>
        <dbReference type="SAM" id="MobiDB-lite"/>
    </source>
</evidence>
<organism evidence="2 3">
    <name type="scientific">Sphaerobolus stellatus (strain SS14)</name>
    <dbReference type="NCBI Taxonomy" id="990650"/>
    <lineage>
        <taxon>Eukaryota</taxon>
        <taxon>Fungi</taxon>
        <taxon>Dikarya</taxon>
        <taxon>Basidiomycota</taxon>
        <taxon>Agaricomycotina</taxon>
        <taxon>Agaricomycetes</taxon>
        <taxon>Phallomycetidae</taxon>
        <taxon>Geastrales</taxon>
        <taxon>Sphaerobolaceae</taxon>
        <taxon>Sphaerobolus</taxon>
    </lineage>
</organism>
<dbReference type="Proteomes" id="UP000054279">
    <property type="component" value="Unassembled WGS sequence"/>
</dbReference>
<evidence type="ECO:0000313" key="2">
    <source>
        <dbReference type="EMBL" id="KIJ44421.1"/>
    </source>
</evidence>
<gene>
    <name evidence="2" type="ORF">M422DRAFT_252016</name>
</gene>
<feature type="compositionally biased region" description="Basic residues" evidence="1">
    <location>
        <begin position="376"/>
        <end position="386"/>
    </location>
</feature>
<feature type="region of interest" description="Disordered" evidence="1">
    <location>
        <begin position="332"/>
        <end position="386"/>
    </location>
</feature>
<feature type="region of interest" description="Disordered" evidence="1">
    <location>
        <begin position="248"/>
        <end position="267"/>
    </location>
</feature>
<proteinExistence type="predicted"/>
<accession>A0A0C9W0L9</accession>
<keyword evidence="3" id="KW-1185">Reference proteome</keyword>
<feature type="region of interest" description="Disordered" evidence="1">
    <location>
        <begin position="214"/>
        <end position="236"/>
    </location>
</feature>
<sequence length="386" mass="42411">MAPEVGKWEPKGPQAVWYKEGEREAINKIKYVIVFGDIDLTSPVLAKATKFPRDILWYHETTLTTTLDKNKQREGPPPLIHSFSKLDPDDKSFYVIGHTFPIIQELPQKTIESVGGKAAIGSGIRDSPPKAHRRPAPVPLPAGYITFIIPLKLPHRQCVEVIGSMHIWKISGKTVDEIKQRSSRAFNFMIHKLQVLPTANDQKAVLLKVPSTNRGVSASGHNAGRSVAKENNDANNVPQDDPVYQHAHTPPIQEPAPQGLGENLDVPDDPEPYGHDIIGDEEDEVGDADYEFISPTTASAPMTPERPATLTPSKTLITPGLSSSVSAMEWDFNPADVPIPEDRDSTVSDDDQSTKSSPSKCKQAKQGSSARDKIVRLIRSRPHSVD</sequence>
<evidence type="ECO:0000313" key="3">
    <source>
        <dbReference type="Proteomes" id="UP000054279"/>
    </source>
</evidence>
<dbReference type="EMBL" id="KN837117">
    <property type="protein sequence ID" value="KIJ44421.1"/>
    <property type="molecule type" value="Genomic_DNA"/>
</dbReference>
<reference evidence="2 3" key="1">
    <citation type="submission" date="2014-06" db="EMBL/GenBank/DDBJ databases">
        <title>Evolutionary Origins and Diversification of the Mycorrhizal Mutualists.</title>
        <authorList>
            <consortium name="DOE Joint Genome Institute"/>
            <consortium name="Mycorrhizal Genomics Consortium"/>
            <person name="Kohler A."/>
            <person name="Kuo A."/>
            <person name="Nagy L.G."/>
            <person name="Floudas D."/>
            <person name="Copeland A."/>
            <person name="Barry K.W."/>
            <person name="Cichocki N."/>
            <person name="Veneault-Fourrey C."/>
            <person name="LaButti K."/>
            <person name="Lindquist E.A."/>
            <person name="Lipzen A."/>
            <person name="Lundell T."/>
            <person name="Morin E."/>
            <person name="Murat C."/>
            <person name="Riley R."/>
            <person name="Ohm R."/>
            <person name="Sun H."/>
            <person name="Tunlid A."/>
            <person name="Henrissat B."/>
            <person name="Grigoriev I.V."/>
            <person name="Hibbett D.S."/>
            <person name="Martin F."/>
        </authorList>
    </citation>
    <scope>NUCLEOTIDE SEQUENCE [LARGE SCALE GENOMIC DNA]</scope>
    <source>
        <strain evidence="2 3">SS14</strain>
    </source>
</reference>
<dbReference type="AlphaFoldDB" id="A0A0C9W0L9"/>
<dbReference type="HOGENOM" id="CLU_044893_0_0_1"/>